<evidence type="ECO:0000256" key="1">
    <source>
        <dbReference type="SAM" id="Phobius"/>
    </source>
</evidence>
<dbReference type="EMBL" id="JAFKDB010000019">
    <property type="protein sequence ID" value="MBN7771192.1"/>
    <property type="molecule type" value="Genomic_DNA"/>
</dbReference>
<organism evidence="3 4">
    <name type="scientific">Marinobacter daepoensis</name>
    <dbReference type="NCBI Taxonomy" id="262077"/>
    <lineage>
        <taxon>Bacteria</taxon>
        <taxon>Pseudomonadati</taxon>
        <taxon>Pseudomonadota</taxon>
        <taxon>Gammaproteobacteria</taxon>
        <taxon>Pseudomonadales</taxon>
        <taxon>Marinobacteraceae</taxon>
        <taxon>Marinobacter</taxon>
    </lineage>
</organism>
<evidence type="ECO:0000259" key="2">
    <source>
        <dbReference type="Pfam" id="PF13116"/>
    </source>
</evidence>
<feature type="domain" description="YhdP central" evidence="2">
    <location>
        <begin position="877"/>
        <end position="1226"/>
    </location>
</feature>
<dbReference type="PANTHER" id="PTHR38690:SF1">
    <property type="entry name" value="PROTEASE"/>
    <property type="match status" value="1"/>
</dbReference>
<feature type="domain" description="YhdP central" evidence="2">
    <location>
        <begin position="28"/>
        <end position="872"/>
    </location>
</feature>
<dbReference type="PANTHER" id="PTHR38690">
    <property type="entry name" value="PROTEASE-RELATED"/>
    <property type="match status" value="1"/>
</dbReference>
<gene>
    <name evidence="3" type="ORF">JYP53_14905</name>
</gene>
<sequence>MSIREPDSSQPVGDDRGLVARGLAGFSSMVWWTLLALLVLFALYVGIGRQLTANIDHFSDELAVALSDATGLDVSVGRVTSQWHWLDPAIIAKDITIRTQDSDKVTAELDHLGVRLDFIASLFRFRLVFRNFDADGLSLTVIRPMDSPFASPVEEIADLTEPGAPEVQEWIRLAGRWLSNPEVRVTRVSLALGPNRKNLRFLDIPQLDLSYRNGLFQASGRAMQSGTTTQLASFALVGQQFFRGAFTGQLYLDWDSGRLFDGLIDDLHWRGLRVEGFDLGGRAWLTFDTGELQQIQGDVRTPYLQLGVNRESLAPLEDIHARFGWRRGEALMLQQLSWSWFGDQVPPFNVRIQPGDERLTLVADSLPLQPLRRLVQSLDLLPESANQALENYQPSGFLDDLVFVLPRKAENFTLHARLRKLGVRGWSGAPRVAELNGWLQLGANEGAVIIETREPLELGFPLLFTTDWTLDALSGTVSWRIQDGITRVFSDDLAFTYEEETGVSGAFDLRLDRFGEDNLGLKVSVEGARAHMLADFVPARAVGASLYDWLTTAILEARIDGEYFGHGRIDSGAPSGSFVSSMWYEFEDGRIRYDSQWPEVTQARGRVEVQNTDTKVVLQSGETGGLTIDESRVQVLSDGSADGLRVMADVSSGVTGEQVPWWLDNTPLGELIGYGDVQARYDGEFELDLGLDLPLSEGQDTRVTARIRTENGGFFIPDAGLGWENIKADLTYDTVEGFSGEPVSATFFGEPVSVGFEAVENRDSIRIRQRGELALPVSLSHFGVPEAMAPGLAGSLRYSGELVLGAGVQPVISLSSDLSGLQVDWPEPLAKTTRENAPLAVTIDPFQDAGLAISAEWTDRLGARFLLKETGFELFFDYLNLGDHRLTDIAVEALELDDRWVVQTRSERATGRVIMPKDDGVVLADFETLRLMREAGTQQQESEFLTFEEQLQAFRELEMGAWPDIDVSISDLQLDDDSAGSWRFRLRPGSEGLKVQEIDGRLGALVLSGDMVWSIVDDREATTFKGRLAGGALKDLEALTGTVIPMTNKETAIELDLDWPGNPVDIAPGKISGTVSARLDDGMIMEQSNSAQLFRIFNLLNADTLWRRLRLDFSDLYERGIAFDAISGKANIVDGLVTLDPELQLVGPSGAFKLSGTTDMASAALDMRLVLVLPVTQNLPLAAILMGASAPIGGALFVLDKILGDPLSKLTSATYSVTGSWSDPQVDLRGVFDTGE</sequence>
<accession>A0ABS3BKC6</accession>
<keyword evidence="1" id="KW-1133">Transmembrane helix</keyword>
<name>A0ABS3BKC6_9GAMM</name>
<dbReference type="Pfam" id="PF13116">
    <property type="entry name" value="YhdP"/>
    <property type="match status" value="2"/>
</dbReference>
<comment type="caution">
    <text evidence="3">The sequence shown here is derived from an EMBL/GenBank/DDBJ whole genome shotgun (WGS) entry which is preliminary data.</text>
</comment>
<dbReference type="Proteomes" id="UP000664344">
    <property type="component" value="Unassembled WGS sequence"/>
</dbReference>
<keyword evidence="4" id="KW-1185">Reference proteome</keyword>
<dbReference type="InterPro" id="IPR011836">
    <property type="entry name" value="YhdP"/>
</dbReference>
<dbReference type="RefSeq" id="WP_206558040.1">
    <property type="nucleotide sequence ID" value="NZ_JAFKDB010000019.1"/>
</dbReference>
<keyword evidence="1" id="KW-0472">Membrane</keyword>
<keyword evidence="1" id="KW-0812">Transmembrane</keyword>
<evidence type="ECO:0000313" key="3">
    <source>
        <dbReference type="EMBL" id="MBN7771192.1"/>
    </source>
</evidence>
<protein>
    <recommendedName>
        <fullName evidence="2">YhdP central domain-containing protein</fullName>
    </recommendedName>
</protein>
<dbReference type="InterPro" id="IPR025263">
    <property type="entry name" value="YhdP_central"/>
</dbReference>
<feature type="transmembrane region" description="Helical" evidence="1">
    <location>
        <begin position="29"/>
        <end position="47"/>
    </location>
</feature>
<proteinExistence type="predicted"/>
<reference evidence="3 4" key="1">
    <citation type="submission" date="2021-02" db="EMBL/GenBank/DDBJ databases">
        <title>PHA producing bacteria isolated from coastal sediment in Guangdong, Shenzhen.</title>
        <authorList>
            <person name="Zheng W."/>
            <person name="Yu S."/>
            <person name="Huang Y."/>
        </authorList>
    </citation>
    <scope>NUCLEOTIDE SEQUENCE [LARGE SCALE GENOMIC DNA]</scope>
    <source>
        <strain evidence="3 4">TN21-5</strain>
    </source>
</reference>
<evidence type="ECO:0000313" key="4">
    <source>
        <dbReference type="Proteomes" id="UP000664344"/>
    </source>
</evidence>